<accession>A0A2P7Z3D8</accession>
<dbReference type="EMBL" id="NHZQ01000334">
    <property type="protein sequence ID" value="PSK42730.1"/>
    <property type="molecule type" value="Genomic_DNA"/>
</dbReference>
<comment type="caution">
    <text evidence="2">The sequence shown here is derived from an EMBL/GenBank/DDBJ whole genome shotgun (WGS) entry which is preliminary data.</text>
</comment>
<evidence type="ECO:0000313" key="3">
    <source>
        <dbReference type="Proteomes" id="UP000243723"/>
    </source>
</evidence>
<dbReference type="Proteomes" id="UP000243723">
    <property type="component" value="Unassembled WGS sequence"/>
</dbReference>
<feature type="signal peptide" evidence="1">
    <location>
        <begin position="1"/>
        <end position="20"/>
    </location>
</feature>
<gene>
    <name evidence="2" type="ORF">B9Z65_5652</name>
</gene>
<keyword evidence="1" id="KW-0732">Signal</keyword>
<name>A0A2P7Z3D8_9PEZI</name>
<sequence length="139" mass="14700">MFSFATSLIAVIAATGISTAAPIDSTPAPLTAAVDYYQGLLTFQGDYLTSTSGSCGTKVAGGNMTASACNNFKTYGIGIHQKADRSCKLKLWKDVTTCDGDGQWIEIVIPKGEEITCIRTGVLDGGRFYRASGVYSCFE</sequence>
<dbReference type="AlphaFoldDB" id="A0A2P7Z3D8"/>
<reference evidence="2 3" key="1">
    <citation type="submission" date="2017-05" db="EMBL/GenBank/DDBJ databases">
        <title>Draft genome sequence of Elsinoe australis.</title>
        <authorList>
            <person name="Cheng Q."/>
        </authorList>
    </citation>
    <scope>NUCLEOTIDE SEQUENCE [LARGE SCALE GENOMIC DNA]</scope>
    <source>
        <strain evidence="2 3">NL1</strain>
    </source>
</reference>
<feature type="chain" id="PRO_5015195885" evidence="1">
    <location>
        <begin position="21"/>
        <end position="139"/>
    </location>
</feature>
<evidence type="ECO:0000313" key="2">
    <source>
        <dbReference type="EMBL" id="PSK42730.1"/>
    </source>
</evidence>
<evidence type="ECO:0000256" key="1">
    <source>
        <dbReference type="SAM" id="SignalP"/>
    </source>
</evidence>
<organism evidence="2 3">
    <name type="scientific">Elsinoe australis</name>
    <dbReference type="NCBI Taxonomy" id="40998"/>
    <lineage>
        <taxon>Eukaryota</taxon>
        <taxon>Fungi</taxon>
        <taxon>Dikarya</taxon>
        <taxon>Ascomycota</taxon>
        <taxon>Pezizomycotina</taxon>
        <taxon>Dothideomycetes</taxon>
        <taxon>Dothideomycetidae</taxon>
        <taxon>Myriangiales</taxon>
        <taxon>Elsinoaceae</taxon>
        <taxon>Elsinoe</taxon>
    </lineage>
</organism>
<protein>
    <submittedName>
        <fullName evidence="2">Uncharacterized protein</fullName>
    </submittedName>
</protein>
<proteinExistence type="predicted"/>
<keyword evidence="3" id="KW-1185">Reference proteome</keyword>
<dbReference type="OrthoDB" id="3647614at2759"/>